<dbReference type="FunCoup" id="I1HGF2">
    <property type="interactions" value="13"/>
</dbReference>
<evidence type="ECO:0000313" key="14">
    <source>
        <dbReference type="Proteomes" id="UP000008810"/>
    </source>
</evidence>
<dbReference type="SUPFAM" id="SSF82153">
    <property type="entry name" value="FAS1 domain"/>
    <property type="match status" value="1"/>
</dbReference>
<dbReference type="HOGENOM" id="CLU_067693_1_0_1"/>
<sequence>MATARSVLLAVLLSLALLPAALSQQTAAPMAPAPFKASTPLNITAVLEKAGLYTKFMRLMKSTQQDTALNSQLNGSNAGFTVFAPTDTAFDSLKPGTIESLPQQKQVSLVQAHIIPSFFSMQSLGTASNPVRTQASGANGAPSTVNVTTASNGQVKVSTGLMSTVVGAALRAVKPLAVYSVDKVLLQNDLFLPEPSAPAPGTKGPAGALASAAAGAVVGASGWSLLAACVL</sequence>
<comment type="function">
    <text evidence="9">May be a cell surface adhesion protein.</text>
</comment>
<organism evidence="13">
    <name type="scientific">Brachypodium distachyon</name>
    <name type="common">Purple false brome</name>
    <name type="synonym">Trachynia distachya</name>
    <dbReference type="NCBI Taxonomy" id="15368"/>
    <lineage>
        <taxon>Eukaryota</taxon>
        <taxon>Viridiplantae</taxon>
        <taxon>Streptophyta</taxon>
        <taxon>Embryophyta</taxon>
        <taxon>Tracheophyta</taxon>
        <taxon>Spermatophyta</taxon>
        <taxon>Magnoliopsida</taxon>
        <taxon>Liliopsida</taxon>
        <taxon>Poales</taxon>
        <taxon>Poaceae</taxon>
        <taxon>BOP clade</taxon>
        <taxon>Pooideae</taxon>
        <taxon>Stipodae</taxon>
        <taxon>Brachypodieae</taxon>
        <taxon>Brachypodium</taxon>
    </lineage>
</organism>
<evidence type="ECO:0000313" key="12">
    <source>
        <dbReference type="EMBL" id="PNT70706.1"/>
    </source>
</evidence>
<feature type="chain" id="PRO_5003642718" description="FAS1 domain-containing protein" evidence="10">
    <location>
        <begin position="24"/>
        <end position="231"/>
    </location>
</feature>
<evidence type="ECO:0000259" key="11">
    <source>
        <dbReference type="PROSITE" id="PS50213"/>
    </source>
</evidence>
<dbReference type="InterPro" id="IPR045003">
    <property type="entry name" value="FLA_A"/>
</dbReference>
<evidence type="ECO:0000256" key="5">
    <source>
        <dbReference type="ARBA" id="ARBA00022729"/>
    </source>
</evidence>
<comment type="similarity">
    <text evidence="2">Belongs to the fasciclin-like AGP family.</text>
</comment>
<dbReference type="eggNOG" id="ENOG502R770">
    <property type="taxonomic scope" value="Eukaryota"/>
</dbReference>
<reference evidence="13" key="3">
    <citation type="submission" date="2018-08" db="UniProtKB">
        <authorList>
            <consortium name="EnsemblPlants"/>
        </authorList>
    </citation>
    <scope>IDENTIFICATION</scope>
    <source>
        <strain evidence="13">cv. Bd21</strain>
    </source>
</reference>
<dbReference type="AlphaFoldDB" id="I1HGF2"/>
<dbReference type="EMBL" id="CM000881">
    <property type="protein sequence ID" value="PNT70706.1"/>
    <property type="molecule type" value="Genomic_DNA"/>
</dbReference>
<evidence type="ECO:0000313" key="13">
    <source>
        <dbReference type="EnsemblPlants" id="PNT70706"/>
    </source>
</evidence>
<proteinExistence type="inferred from homology"/>
<evidence type="ECO:0000256" key="4">
    <source>
        <dbReference type="ARBA" id="ARBA00022622"/>
    </source>
</evidence>
<comment type="subcellular location">
    <subcellularLocation>
        <location evidence="1">Cell membrane</location>
        <topology evidence="1">Lipid-anchor</topology>
        <topology evidence="1">GPI-anchor</topology>
    </subcellularLocation>
</comment>
<dbReference type="Gramene" id="PNT70706">
    <property type="protein sequence ID" value="PNT70706"/>
    <property type="gene ID" value="BRADI_2g16591v3"/>
</dbReference>
<dbReference type="InterPro" id="IPR000782">
    <property type="entry name" value="FAS1_domain"/>
</dbReference>
<reference evidence="12 13" key="1">
    <citation type="journal article" date="2010" name="Nature">
        <title>Genome sequencing and analysis of the model grass Brachypodium distachyon.</title>
        <authorList>
            <consortium name="International Brachypodium Initiative"/>
        </authorList>
    </citation>
    <scope>NUCLEOTIDE SEQUENCE [LARGE SCALE GENOMIC DNA]</scope>
    <source>
        <strain evidence="12 13">Bd21</strain>
    </source>
</reference>
<dbReference type="OrthoDB" id="286301at2759"/>
<keyword evidence="8" id="KW-0325">Glycoprotein</keyword>
<dbReference type="EnsemblPlants" id="PNT70706">
    <property type="protein sequence ID" value="PNT70706"/>
    <property type="gene ID" value="BRADI_2g16591v3"/>
</dbReference>
<evidence type="ECO:0000256" key="8">
    <source>
        <dbReference type="ARBA" id="ARBA00023180"/>
    </source>
</evidence>
<dbReference type="GO" id="GO:0098552">
    <property type="term" value="C:side of membrane"/>
    <property type="evidence" value="ECO:0007669"/>
    <property type="project" value="UniProtKB-KW"/>
</dbReference>
<dbReference type="Gene3D" id="2.30.180.10">
    <property type="entry name" value="FAS1 domain"/>
    <property type="match status" value="1"/>
</dbReference>
<evidence type="ECO:0000256" key="1">
    <source>
        <dbReference type="ARBA" id="ARBA00004609"/>
    </source>
</evidence>
<dbReference type="Pfam" id="PF02469">
    <property type="entry name" value="Fasciclin"/>
    <property type="match status" value="1"/>
</dbReference>
<feature type="domain" description="FAS1" evidence="11">
    <location>
        <begin position="40"/>
        <end position="185"/>
    </location>
</feature>
<evidence type="ECO:0000256" key="2">
    <source>
        <dbReference type="ARBA" id="ARBA00007843"/>
    </source>
</evidence>
<evidence type="ECO:0000256" key="7">
    <source>
        <dbReference type="ARBA" id="ARBA00023136"/>
    </source>
</evidence>
<name>I1HGF2_BRADI</name>
<evidence type="ECO:0000256" key="10">
    <source>
        <dbReference type="SAM" id="SignalP"/>
    </source>
</evidence>
<keyword evidence="7" id="KW-0472">Membrane</keyword>
<accession>I1HGF2</accession>
<evidence type="ECO:0000256" key="9">
    <source>
        <dbReference type="ARBA" id="ARBA00024686"/>
    </source>
</evidence>
<dbReference type="PANTHER" id="PTHR32077:SF33">
    <property type="entry name" value="OS05G0563550 PROTEIN"/>
    <property type="match status" value="1"/>
</dbReference>
<dbReference type="PROSITE" id="PS50213">
    <property type="entry name" value="FAS1"/>
    <property type="match status" value="1"/>
</dbReference>
<protein>
    <recommendedName>
        <fullName evidence="11">FAS1 domain-containing protein</fullName>
    </recommendedName>
</protein>
<gene>
    <name evidence="13" type="primary">LOC100834396</name>
    <name evidence="12" type="ORF">BRADI_2g16591v3</name>
</gene>
<keyword evidence="5 10" id="KW-0732">Signal</keyword>
<dbReference type="InterPro" id="IPR036378">
    <property type="entry name" value="FAS1_dom_sf"/>
</dbReference>
<evidence type="ECO:0000256" key="6">
    <source>
        <dbReference type="ARBA" id="ARBA00022974"/>
    </source>
</evidence>
<dbReference type="SMART" id="SM00554">
    <property type="entry name" value="FAS1"/>
    <property type="match status" value="1"/>
</dbReference>
<keyword evidence="6" id="KW-0654">Proteoglycan</keyword>
<reference evidence="12" key="2">
    <citation type="submission" date="2017-06" db="EMBL/GenBank/DDBJ databases">
        <title>WGS assembly of Brachypodium distachyon.</title>
        <authorList>
            <consortium name="The International Brachypodium Initiative"/>
            <person name="Lucas S."/>
            <person name="Harmon-Smith M."/>
            <person name="Lail K."/>
            <person name="Tice H."/>
            <person name="Grimwood J."/>
            <person name="Bruce D."/>
            <person name="Barry K."/>
            <person name="Shu S."/>
            <person name="Lindquist E."/>
            <person name="Wang M."/>
            <person name="Pitluck S."/>
            <person name="Vogel J.P."/>
            <person name="Garvin D.F."/>
            <person name="Mockler T.C."/>
            <person name="Schmutz J."/>
            <person name="Rokhsar D."/>
            <person name="Bevan M.W."/>
        </authorList>
    </citation>
    <scope>NUCLEOTIDE SEQUENCE</scope>
    <source>
        <strain evidence="12">Bd21</strain>
    </source>
</reference>
<feature type="signal peptide" evidence="10">
    <location>
        <begin position="1"/>
        <end position="23"/>
    </location>
</feature>
<dbReference type="GeneID" id="100834396"/>
<keyword evidence="3" id="KW-1003">Cell membrane</keyword>
<dbReference type="KEGG" id="bdi:100834396"/>
<dbReference type="FunFam" id="2.30.180.10:FF:000006">
    <property type="entry name" value="Fasciclin-like arabinogalactan protein 11"/>
    <property type="match status" value="1"/>
</dbReference>
<dbReference type="PANTHER" id="PTHR32077">
    <property type="entry name" value="FASCICLIN-LIKE ARABINOGALACTAN PROTEIN"/>
    <property type="match status" value="1"/>
</dbReference>
<keyword evidence="14" id="KW-1185">Reference proteome</keyword>
<dbReference type="STRING" id="15368.I1HGF2"/>
<dbReference type="GO" id="GO:0005886">
    <property type="term" value="C:plasma membrane"/>
    <property type="evidence" value="ECO:0000318"/>
    <property type="project" value="GO_Central"/>
</dbReference>
<dbReference type="RefSeq" id="XP_003565918.1">
    <property type="nucleotide sequence ID" value="XM_003565870.3"/>
</dbReference>
<dbReference type="GO" id="GO:0009834">
    <property type="term" value="P:plant-type secondary cell wall biogenesis"/>
    <property type="evidence" value="ECO:0000318"/>
    <property type="project" value="GO_Central"/>
</dbReference>
<dbReference type="Proteomes" id="UP000008810">
    <property type="component" value="Chromosome 2"/>
</dbReference>
<evidence type="ECO:0000256" key="3">
    <source>
        <dbReference type="ARBA" id="ARBA00022475"/>
    </source>
</evidence>
<keyword evidence="4" id="KW-0449">Lipoprotein</keyword>
<keyword evidence="4" id="KW-0336">GPI-anchor</keyword>